<dbReference type="Gene3D" id="2.30.30.210">
    <property type="entry name" value="Ribonuclease P/MRP, subunit p29"/>
    <property type="match status" value="1"/>
</dbReference>
<name>A0AAV9CBL2_ACOCL</name>
<dbReference type="InterPro" id="IPR036980">
    <property type="entry name" value="RNase_P/MRP_Rpp29_sf"/>
</dbReference>
<dbReference type="SUPFAM" id="SSF101744">
    <property type="entry name" value="Rof/RNase P subunit-like"/>
    <property type="match status" value="1"/>
</dbReference>
<feature type="compositionally biased region" description="Basic and acidic residues" evidence="3">
    <location>
        <begin position="9"/>
        <end position="21"/>
    </location>
</feature>
<dbReference type="GO" id="GO:0030677">
    <property type="term" value="C:ribonuclease P complex"/>
    <property type="evidence" value="ECO:0007669"/>
    <property type="project" value="InterPro"/>
</dbReference>
<comment type="similarity">
    <text evidence="2">Belongs to the eukaryotic/archaeal RNase P protein component 1 family.</text>
</comment>
<proteinExistence type="inferred from homology"/>
<dbReference type="PANTHER" id="PTHR13348">
    <property type="entry name" value="RIBONUCLEASE P SUBUNIT P29"/>
    <property type="match status" value="1"/>
</dbReference>
<protein>
    <submittedName>
        <fullName evidence="4">Uncharacterized protein</fullName>
    </submittedName>
</protein>
<dbReference type="InterPro" id="IPR002730">
    <property type="entry name" value="Rpp29/RNP1"/>
</dbReference>
<dbReference type="InterPro" id="IPR016848">
    <property type="entry name" value="RNase_P/MRP_Rpp29-subunit"/>
</dbReference>
<feature type="region of interest" description="Disordered" evidence="3">
    <location>
        <begin position="1"/>
        <end position="21"/>
    </location>
</feature>
<gene>
    <name evidence="4" type="ORF">QJS10_CPB20g00229</name>
</gene>
<reference evidence="4" key="1">
    <citation type="journal article" date="2023" name="Nat. Commun.">
        <title>Diploid and tetraploid genomes of Acorus and the evolution of monocots.</title>
        <authorList>
            <person name="Ma L."/>
            <person name="Liu K.W."/>
            <person name="Li Z."/>
            <person name="Hsiao Y.Y."/>
            <person name="Qi Y."/>
            <person name="Fu T."/>
            <person name="Tang G.D."/>
            <person name="Zhang D."/>
            <person name="Sun W.H."/>
            <person name="Liu D.K."/>
            <person name="Li Y."/>
            <person name="Chen G.Z."/>
            <person name="Liu X.D."/>
            <person name="Liao X.Y."/>
            <person name="Jiang Y.T."/>
            <person name="Yu X."/>
            <person name="Hao Y."/>
            <person name="Huang J."/>
            <person name="Zhao X.W."/>
            <person name="Ke S."/>
            <person name="Chen Y.Y."/>
            <person name="Wu W.L."/>
            <person name="Hsu J.L."/>
            <person name="Lin Y.F."/>
            <person name="Huang M.D."/>
            <person name="Li C.Y."/>
            <person name="Huang L."/>
            <person name="Wang Z.W."/>
            <person name="Zhao X."/>
            <person name="Zhong W.Y."/>
            <person name="Peng D.H."/>
            <person name="Ahmad S."/>
            <person name="Lan S."/>
            <person name="Zhang J.S."/>
            <person name="Tsai W.C."/>
            <person name="Van de Peer Y."/>
            <person name="Liu Z.J."/>
        </authorList>
    </citation>
    <scope>NUCLEOTIDE SEQUENCE</scope>
    <source>
        <strain evidence="4">CP</strain>
    </source>
</reference>
<dbReference type="AlphaFoldDB" id="A0AAV9CBL2"/>
<evidence type="ECO:0000256" key="3">
    <source>
        <dbReference type="SAM" id="MobiDB-lite"/>
    </source>
</evidence>
<evidence type="ECO:0000256" key="2">
    <source>
        <dbReference type="ARBA" id="ARBA00006181"/>
    </source>
</evidence>
<comment type="caution">
    <text evidence="4">The sequence shown here is derived from an EMBL/GenBank/DDBJ whole genome shotgun (WGS) entry which is preliminary data.</text>
</comment>
<evidence type="ECO:0000313" key="4">
    <source>
        <dbReference type="EMBL" id="KAK1286107.1"/>
    </source>
</evidence>
<dbReference type="InterPro" id="IPR023534">
    <property type="entry name" value="Rof/RNase_P-like"/>
</dbReference>
<sequence length="327" mass="36631">MSGGGGPQAEREKRTREALERRFAAAKSELLENQNRLNGKKDDRILKPKEQALILRSRQSRKVEGDAEAVEADQSGLASNTANRGHFAFRGHTPLQKTPGVSDDIAYGPSYFKLSQSIHEKLLESSVEFSSRGGNPVNRVIHDLLQNGDSAQKYMQGSRSMKIDNCILLDNYLPRRGSLGNARARAVQGISKRSWRHMSMKEHRKLGSFDFPKEFCNFELFKPMHEMWKDYITNLLKDSGKGQLNQFLLTADMHGAILSVVECKTVAYKGITGIMVRETSETFGIVTQDNKFQVVPKKGSVFMFPAGGWKITLYGGKLSSRNIDTQV</sequence>
<dbReference type="GO" id="GO:0006364">
    <property type="term" value="P:rRNA processing"/>
    <property type="evidence" value="ECO:0007669"/>
    <property type="project" value="TreeGrafter"/>
</dbReference>
<dbReference type="GO" id="GO:0001682">
    <property type="term" value="P:tRNA 5'-leader removal"/>
    <property type="evidence" value="ECO:0007669"/>
    <property type="project" value="InterPro"/>
</dbReference>
<dbReference type="SMART" id="SM00538">
    <property type="entry name" value="POP4"/>
    <property type="match status" value="1"/>
</dbReference>
<keyword evidence="5" id="KW-1185">Reference proteome</keyword>
<comment type="subcellular location">
    <subcellularLocation>
        <location evidence="1">Nucleus</location>
    </subcellularLocation>
</comment>
<dbReference type="Pfam" id="PF01868">
    <property type="entry name" value="RNase_P-MRP_p29"/>
    <property type="match status" value="1"/>
</dbReference>
<dbReference type="GO" id="GO:0005634">
    <property type="term" value="C:nucleus"/>
    <property type="evidence" value="ECO:0007669"/>
    <property type="project" value="UniProtKB-SubCell"/>
</dbReference>
<dbReference type="EMBL" id="JAUJYO010000020">
    <property type="protein sequence ID" value="KAK1286107.1"/>
    <property type="molecule type" value="Genomic_DNA"/>
</dbReference>
<reference evidence="4" key="2">
    <citation type="submission" date="2023-06" db="EMBL/GenBank/DDBJ databases">
        <authorList>
            <person name="Ma L."/>
            <person name="Liu K.-W."/>
            <person name="Li Z."/>
            <person name="Hsiao Y.-Y."/>
            <person name="Qi Y."/>
            <person name="Fu T."/>
            <person name="Tang G."/>
            <person name="Zhang D."/>
            <person name="Sun W.-H."/>
            <person name="Liu D.-K."/>
            <person name="Li Y."/>
            <person name="Chen G.-Z."/>
            <person name="Liu X.-D."/>
            <person name="Liao X.-Y."/>
            <person name="Jiang Y.-T."/>
            <person name="Yu X."/>
            <person name="Hao Y."/>
            <person name="Huang J."/>
            <person name="Zhao X.-W."/>
            <person name="Ke S."/>
            <person name="Chen Y.-Y."/>
            <person name="Wu W.-L."/>
            <person name="Hsu J.-L."/>
            <person name="Lin Y.-F."/>
            <person name="Huang M.-D."/>
            <person name="Li C.-Y."/>
            <person name="Huang L."/>
            <person name="Wang Z.-W."/>
            <person name="Zhao X."/>
            <person name="Zhong W.-Y."/>
            <person name="Peng D.-H."/>
            <person name="Ahmad S."/>
            <person name="Lan S."/>
            <person name="Zhang J.-S."/>
            <person name="Tsai W.-C."/>
            <person name="Van De Peer Y."/>
            <person name="Liu Z.-J."/>
        </authorList>
    </citation>
    <scope>NUCLEOTIDE SEQUENCE</scope>
    <source>
        <strain evidence="4">CP</strain>
        <tissue evidence="4">Leaves</tissue>
    </source>
</reference>
<dbReference type="Proteomes" id="UP001180020">
    <property type="component" value="Unassembled WGS sequence"/>
</dbReference>
<dbReference type="GO" id="GO:0000172">
    <property type="term" value="C:ribonuclease MRP complex"/>
    <property type="evidence" value="ECO:0007669"/>
    <property type="project" value="InterPro"/>
</dbReference>
<dbReference type="PANTHER" id="PTHR13348:SF0">
    <property type="entry name" value="RIBONUCLEASE P PROTEIN SUBUNIT P29"/>
    <property type="match status" value="1"/>
</dbReference>
<accession>A0AAV9CBL2</accession>
<evidence type="ECO:0000313" key="5">
    <source>
        <dbReference type="Proteomes" id="UP001180020"/>
    </source>
</evidence>
<evidence type="ECO:0000256" key="1">
    <source>
        <dbReference type="ARBA" id="ARBA00004123"/>
    </source>
</evidence>
<organism evidence="4 5">
    <name type="scientific">Acorus calamus</name>
    <name type="common">Sweet flag</name>
    <dbReference type="NCBI Taxonomy" id="4465"/>
    <lineage>
        <taxon>Eukaryota</taxon>
        <taxon>Viridiplantae</taxon>
        <taxon>Streptophyta</taxon>
        <taxon>Embryophyta</taxon>
        <taxon>Tracheophyta</taxon>
        <taxon>Spermatophyta</taxon>
        <taxon>Magnoliopsida</taxon>
        <taxon>Liliopsida</taxon>
        <taxon>Acoraceae</taxon>
        <taxon>Acorus</taxon>
    </lineage>
</organism>
<dbReference type="GO" id="GO:0033204">
    <property type="term" value="F:ribonuclease P RNA binding"/>
    <property type="evidence" value="ECO:0007669"/>
    <property type="project" value="InterPro"/>
</dbReference>